<dbReference type="Proteomes" id="UP000648187">
    <property type="component" value="Unassembled WGS sequence"/>
</dbReference>
<protein>
    <submittedName>
        <fullName evidence="2">Uncharacterized protein</fullName>
    </submittedName>
</protein>
<keyword evidence="3" id="KW-1185">Reference proteome</keyword>
<sequence>MHAVRPRGASFPFSLLLPGALEEASHPPSTTNVNNPEGLVPPGEHFFLGRIPTRPRKEEKEVRALRLGTSIQGQKGLFSGGICPSSRSGMWTEVSKACAEKRIAYINARAVEQGIKVTVASPADFRALSSLLSGRNIPFHTYSLKEERPVRRPSPWNALNTQRIFPALKPTQQPSIPGLMDRPIPPPPGFSAPTVAPPPPARPPTSAPAQGADLDPFEIISSTFCAFFTPRAKQLAAAIVACNGDHAKIRQVCMYIETTEMLEKTPPRHMTSLNTHKHSCKPSFVKFAKKIKLSIPSTKQRPSLNLFIEVSCWSRGSTRSRPPCKHTAKDNHLSGRRLKLPKLPKKPVVYRLILFISTSANSTQCSFASPVQVDWWPIEELIIEVLSLTFVVCQWRHVYGSSEKETARCLAELNINGWMTWRLGQTDSNIIPIHTYQRKRYLMKNSSSVRVGVSNAAKK</sequence>
<evidence type="ECO:0000256" key="1">
    <source>
        <dbReference type="SAM" id="MobiDB-lite"/>
    </source>
</evidence>
<gene>
    <name evidence="2" type="ORF">HW555_012440</name>
</gene>
<accession>A0A835G734</accession>
<evidence type="ECO:0000313" key="3">
    <source>
        <dbReference type="Proteomes" id="UP000648187"/>
    </source>
</evidence>
<evidence type="ECO:0000313" key="2">
    <source>
        <dbReference type="EMBL" id="KAF9407592.1"/>
    </source>
</evidence>
<organism evidence="2 3">
    <name type="scientific">Spodoptera exigua</name>
    <name type="common">Beet armyworm</name>
    <name type="synonym">Noctua fulgens</name>
    <dbReference type="NCBI Taxonomy" id="7107"/>
    <lineage>
        <taxon>Eukaryota</taxon>
        <taxon>Metazoa</taxon>
        <taxon>Ecdysozoa</taxon>
        <taxon>Arthropoda</taxon>
        <taxon>Hexapoda</taxon>
        <taxon>Insecta</taxon>
        <taxon>Pterygota</taxon>
        <taxon>Neoptera</taxon>
        <taxon>Endopterygota</taxon>
        <taxon>Lepidoptera</taxon>
        <taxon>Glossata</taxon>
        <taxon>Ditrysia</taxon>
        <taxon>Noctuoidea</taxon>
        <taxon>Noctuidae</taxon>
        <taxon>Amphipyrinae</taxon>
        <taxon>Spodoptera</taxon>
    </lineage>
</organism>
<dbReference type="AlphaFoldDB" id="A0A835G734"/>
<feature type="region of interest" description="Disordered" evidence="1">
    <location>
        <begin position="170"/>
        <end position="210"/>
    </location>
</feature>
<name>A0A835G734_SPOEX</name>
<proteinExistence type="predicted"/>
<reference evidence="2" key="1">
    <citation type="submission" date="2020-08" db="EMBL/GenBank/DDBJ databases">
        <title>Spodoptera exigua strain:BAW_Kor-Di-RS1 Genome sequencing and assembly.</title>
        <authorList>
            <person name="Kim J."/>
            <person name="Nam H.Y."/>
            <person name="Kwon M."/>
            <person name="Choi J.H."/>
            <person name="Cho S.R."/>
            <person name="Kim G.-H."/>
        </authorList>
    </citation>
    <scope>NUCLEOTIDE SEQUENCE</scope>
    <source>
        <strain evidence="2">BAW_Kor-Di-RS1</strain>
        <tissue evidence="2">Whole-body</tissue>
    </source>
</reference>
<feature type="compositionally biased region" description="Pro residues" evidence="1">
    <location>
        <begin position="183"/>
        <end position="206"/>
    </location>
</feature>
<comment type="caution">
    <text evidence="2">The sequence shown here is derived from an EMBL/GenBank/DDBJ whole genome shotgun (WGS) entry which is preliminary data.</text>
</comment>
<dbReference type="EMBL" id="JACKWZ010000455">
    <property type="protein sequence ID" value="KAF9407592.1"/>
    <property type="molecule type" value="Genomic_DNA"/>
</dbReference>